<keyword evidence="11" id="KW-1185">Reference proteome</keyword>
<keyword evidence="8" id="KW-0449">Lipoprotein</keyword>
<dbReference type="PROSITE" id="PS51257">
    <property type="entry name" value="PROKAR_LIPOPROTEIN"/>
    <property type="match status" value="1"/>
</dbReference>
<dbReference type="InterPro" id="IPR006059">
    <property type="entry name" value="SBP"/>
</dbReference>
<dbReference type="Pfam" id="PF01547">
    <property type="entry name" value="SBP_bac_1"/>
    <property type="match status" value="1"/>
</dbReference>
<keyword evidence="5" id="KW-0574">Periplasm</keyword>
<keyword evidence="7" id="KW-0564">Palmitate</keyword>
<dbReference type="PANTHER" id="PTHR43649:SF33">
    <property type="entry name" value="POLYGALACTURONAN_RHAMNOGALACTURONAN-BINDING PROTEIN YTCQ"/>
    <property type="match status" value="1"/>
</dbReference>
<evidence type="ECO:0000256" key="1">
    <source>
        <dbReference type="ARBA" id="ARBA00004418"/>
    </source>
</evidence>
<evidence type="ECO:0000313" key="11">
    <source>
        <dbReference type="Proteomes" id="UP000231194"/>
    </source>
</evidence>
<protein>
    <submittedName>
        <fullName evidence="10">ABC transporter substrate-binding protein</fullName>
    </submittedName>
</protein>
<dbReference type="OrthoDB" id="9770625at2"/>
<dbReference type="SUPFAM" id="SSF53850">
    <property type="entry name" value="Periplasmic binding protein-like II"/>
    <property type="match status" value="1"/>
</dbReference>
<dbReference type="Proteomes" id="UP000231194">
    <property type="component" value="Unassembled WGS sequence"/>
</dbReference>
<name>A0A2M8REQ1_9BRAD</name>
<dbReference type="InterPro" id="IPR050490">
    <property type="entry name" value="Bact_solute-bd_prot1"/>
</dbReference>
<accession>A0A2M8REQ1</accession>
<evidence type="ECO:0000256" key="6">
    <source>
        <dbReference type="ARBA" id="ARBA00023136"/>
    </source>
</evidence>
<evidence type="ECO:0000256" key="8">
    <source>
        <dbReference type="ARBA" id="ARBA00023288"/>
    </source>
</evidence>
<comment type="caution">
    <text evidence="10">The sequence shown here is derived from an EMBL/GenBank/DDBJ whole genome shotgun (WGS) entry which is preliminary data.</text>
</comment>
<feature type="signal peptide" evidence="9">
    <location>
        <begin position="1"/>
        <end position="40"/>
    </location>
</feature>
<dbReference type="AlphaFoldDB" id="A0A2M8REQ1"/>
<organism evidence="10 11">
    <name type="scientific">Bradyrhizobium forestalis</name>
    <dbReference type="NCBI Taxonomy" id="1419263"/>
    <lineage>
        <taxon>Bacteria</taxon>
        <taxon>Pseudomonadati</taxon>
        <taxon>Pseudomonadota</taxon>
        <taxon>Alphaproteobacteria</taxon>
        <taxon>Hyphomicrobiales</taxon>
        <taxon>Nitrobacteraceae</taxon>
        <taxon>Bradyrhizobium</taxon>
    </lineage>
</organism>
<evidence type="ECO:0000256" key="7">
    <source>
        <dbReference type="ARBA" id="ARBA00023139"/>
    </source>
</evidence>
<keyword evidence="6" id="KW-0472">Membrane</keyword>
<evidence type="ECO:0000256" key="2">
    <source>
        <dbReference type="ARBA" id="ARBA00008520"/>
    </source>
</evidence>
<evidence type="ECO:0000256" key="5">
    <source>
        <dbReference type="ARBA" id="ARBA00022764"/>
    </source>
</evidence>
<comment type="similarity">
    <text evidence="2">Belongs to the bacterial solute-binding protein 1 family.</text>
</comment>
<dbReference type="Gene3D" id="3.40.190.10">
    <property type="entry name" value="Periplasmic binding protein-like II"/>
    <property type="match status" value="2"/>
</dbReference>
<keyword evidence="3" id="KW-1003">Cell membrane</keyword>
<gene>
    <name evidence="10" type="ORF">CVM73_05715</name>
</gene>
<evidence type="ECO:0000256" key="3">
    <source>
        <dbReference type="ARBA" id="ARBA00022475"/>
    </source>
</evidence>
<dbReference type="PANTHER" id="PTHR43649">
    <property type="entry name" value="ARABINOSE-BINDING PROTEIN-RELATED"/>
    <property type="match status" value="1"/>
</dbReference>
<dbReference type="EMBL" id="PGVG01000003">
    <property type="protein sequence ID" value="PJG56302.1"/>
    <property type="molecule type" value="Genomic_DNA"/>
</dbReference>
<dbReference type="GO" id="GO:0042597">
    <property type="term" value="C:periplasmic space"/>
    <property type="evidence" value="ECO:0007669"/>
    <property type="project" value="UniProtKB-SubCell"/>
</dbReference>
<comment type="subcellular location">
    <subcellularLocation>
        <location evidence="1">Periplasm</location>
    </subcellularLocation>
</comment>
<evidence type="ECO:0000256" key="4">
    <source>
        <dbReference type="ARBA" id="ARBA00022729"/>
    </source>
</evidence>
<dbReference type="CDD" id="cd13585">
    <property type="entry name" value="PBP2_TMBP_like"/>
    <property type="match status" value="1"/>
</dbReference>
<evidence type="ECO:0000313" key="10">
    <source>
        <dbReference type="EMBL" id="PJG56302.1"/>
    </source>
</evidence>
<reference evidence="10 11" key="1">
    <citation type="submission" date="2017-11" db="EMBL/GenBank/DDBJ databases">
        <title>Bradyrhizobium forestalis sp. nov., an efficient nitrogen-fixing bacterium isolated from nodules of forest legume species in the Amazon.</title>
        <authorList>
            <person name="Costa E.M."/>
            <person name="Guimaraes A."/>
            <person name="Carvalho T.S."/>
            <person name="Rodrigues T.L."/>
            <person name="Ribeiro P.R.A."/>
            <person name="Lebbe L."/>
            <person name="Willems A."/>
            <person name="Moreira F.M.S."/>
        </authorList>
    </citation>
    <scope>NUCLEOTIDE SEQUENCE [LARGE SCALE GENOMIC DNA]</scope>
    <source>
        <strain evidence="10 11">INPA54B</strain>
    </source>
</reference>
<feature type="chain" id="PRO_5014941817" evidence="9">
    <location>
        <begin position="41"/>
        <end position="447"/>
    </location>
</feature>
<sequence length="447" mass="48712">MACRLKAASREESSMKARMLATRLALPVFVIAAACAQAHAADFDWMKFKGKTVTFLANNNPVAQALLTYKADFEKLTGMTLKVDGYQEQQMRQRLVTVMNANSDEVDVFMTLPSREGEQFAAAGWYADLTAMAKNEVAKEYDPAGLSQALLKAATFSGKLTSMPMNIEGPIFYYRTDIFKKCGLAAPKTIKDVEVAAEKIKACDSAVTPFVSRGLKPAVAYTFSNMLHNIGGSYIASGKSNLCSTKGKEALDTYSRLLRDFGPPGVVNYSFQQISALYRSGRAAMAFESSNELRTVMEGGARLKDTGLLPFPAGEAGHVPTTIGWGIAVSSHSKQPEAAWYFVQWATSPEVQKKMALQGIAPPRPSVAKDPEYRKWIDEEPVRKEWQAALDVLATKGSSEVGYPIVANPQSREFIGQAVQDLILKQKTVDQACADADKALDALIALN</sequence>
<evidence type="ECO:0000256" key="9">
    <source>
        <dbReference type="SAM" id="SignalP"/>
    </source>
</evidence>
<keyword evidence="4 9" id="KW-0732">Signal</keyword>
<proteinExistence type="inferred from homology"/>